<dbReference type="RefSeq" id="WP_205112013.1">
    <property type="nucleotide sequence ID" value="NZ_JACJJL010000040.1"/>
</dbReference>
<organism evidence="5 6">
    <name type="scientific">Marseilla massiliensis</name>
    <dbReference type="NCBI Taxonomy" id="1841864"/>
    <lineage>
        <taxon>Bacteria</taxon>
        <taxon>Pseudomonadati</taxon>
        <taxon>Bacteroidota</taxon>
        <taxon>Bacteroidia</taxon>
        <taxon>Bacteroidales</taxon>
        <taxon>Prevotellaceae</taxon>
        <taxon>Marseilla</taxon>
    </lineage>
</organism>
<dbReference type="EMBL" id="JACJJL010000040">
    <property type="protein sequence ID" value="MBM6663033.1"/>
    <property type="molecule type" value="Genomic_DNA"/>
</dbReference>
<evidence type="ECO:0000256" key="2">
    <source>
        <dbReference type="ARBA" id="ARBA00022679"/>
    </source>
</evidence>
<dbReference type="GO" id="GO:0016746">
    <property type="term" value="F:acyltransferase activity"/>
    <property type="evidence" value="ECO:0007669"/>
    <property type="project" value="UniProtKB-KW"/>
</dbReference>
<dbReference type="SUPFAM" id="SSF53659">
    <property type="entry name" value="Isocitrate/Isopropylmalate dehydrogenase-like"/>
    <property type="match status" value="1"/>
</dbReference>
<feature type="domain" description="Phosphate acetyl/butaryl transferase" evidence="4">
    <location>
        <begin position="80"/>
        <end position="298"/>
    </location>
</feature>
<sequence>MQRICDFDTLTGSLRSLPTRKRVAVVCPGDSHTEYVIRRALEEQTADFLLVDGGLTRWNIGEVCRLYPGRVEVRPAATPDDAARMAVEMVREGHADVLMKGSINTDNLLRAVLDKERGLLERGRVMSHVTAIEAPGYSKLLFATDVAVIPRPTLDQFDAMLRYAVSVCRSLGMAVPRVALLHCTEKVSEKFPHTLSYEELKRRAREGAYGDVFVDGPMDVKTACDPESGELKGIKSPVCGNADVLVFPNIESGNTFYKTMSLFGRARMAGMLCGTTAPVVVASRADTGDSKYTSLALACLASAE</sequence>
<dbReference type="InterPro" id="IPR050500">
    <property type="entry name" value="Phos_Acetyltrans/Butyryltrans"/>
</dbReference>
<keyword evidence="3" id="KW-0012">Acyltransferase</keyword>
<comment type="similarity">
    <text evidence="1">Belongs to the phosphate acetyltransferase and butyryltransferase family.</text>
</comment>
<dbReference type="PANTHER" id="PTHR43356:SF2">
    <property type="entry name" value="PHOSPHATE ACETYLTRANSFERASE"/>
    <property type="match status" value="1"/>
</dbReference>
<dbReference type="InterPro" id="IPR012147">
    <property type="entry name" value="P_Ac_Bu_trans"/>
</dbReference>
<dbReference type="PIRSF" id="PIRSF000428">
    <property type="entry name" value="P_Ac_trans"/>
    <property type="match status" value="1"/>
</dbReference>
<keyword evidence="2" id="KW-0808">Transferase</keyword>
<keyword evidence="6" id="KW-1185">Reference proteome</keyword>
<dbReference type="InterPro" id="IPR002505">
    <property type="entry name" value="PTA_PTB"/>
</dbReference>
<proteinExistence type="inferred from homology"/>
<dbReference type="AlphaFoldDB" id="A0A938WRW6"/>
<accession>A0A938WRW6</accession>
<evidence type="ECO:0000313" key="5">
    <source>
        <dbReference type="EMBL" id="MBM6663033.1"/>
    </source>
</evidence>
<reference evidence="5 6" key="1">
    <citation type="journal article" date="2021" name="Sci. Rep.">
        <title>The distribution of antibiotic resistance genes in chicken gut microbiota commensals.</title>
        <authorList>
            <person name="Juricova H."/>
            <person name="Matiasovicova J."/>
            <person name="Kubasova T."/>
            <person name="Cejkova D."/>
            <person name="Rychlik I."/>
        </authorList>
    </citation>
    <scope>NUCLEOTIDE SEQUENCE [LARGE SCALE GENOMIC DNA]</scope>
    <source>
        <strain evidence="5 6">An819</strain>
    </source>
</reference>
<dbReference type="Proteomes" id="UP000764045">
    <property type="component" value="Unassembled WGS sequence"/>
</dbReference>
<dbReference type="PANTHER" id="PTHR43356">
    <property type="entry name" value="PHOSPHATE ACETYLTRANSFERASE"/>
    <property type="match status" value="1"/>
</dbReference>
<evidence type="ECO:0000259" key="4">
    <source>
        <dbReference type="Pfam" id="PF01515"/>
    </source>
</evidence>
<dbReference type="Gene3D" id="3.40.718.10">
    <property type="entry name" value="Isopropylmalate Dehydrogenase"/>
    <property type="match status" value="1"/>
</dbReference>
<protein>
    <submittedName>
        <fullName evidence="5">Phosphate butyryltransferase</fullName>
    </submittedName>
</protein>
<evidence type="ECO:0000313" key="6">
    <source>
        <dbReference type="Proteomes" id="UP000764045"/>
    </source>
</evidence>
<comment type="caution">
    <text evidence="5">The sequence shown here is derived from an EMBL/GenBank/DDBJ whole genome shotgun (WGS) entry which is preliminary data.</text>
</comment>
<gene>
    <name evidence="5" type="ORF">H6B30_14995</name>
</gene>
<evidence type="ECO:0000256" key="1">
    <source>
        <dbReference type="ARBA" id="ARBA00005656"/>
    </source>
</evidence>
<name>A0A938WRW6_9BACT</name>
<evidence type="ECO:0000256" key="3">
    <source>
        <dbReference type="ARBA" id="ARBA00023315"/>
    </source>
</evidence>
<dbReference type="Pfam" id="PF01515">
    <property type="entry name" value="PTA_PTB"/>
    <property type="match status" value="1"/>
</dbReference>